<evidence type="ECO:0000313" key="4">
    <source>
        <dbReference type="EMBL" id="RBP42616.1"/>
    </source>
</evidence>
<feature type="coiled-coil region" evidence="1">
    <location>
        <begin position="94"/>
        <end position="124"/>
    </location>
</feature>
<dbReference type="EMBL" id="QNRR01000006">
    <property type="protein sequence ID" value="RBP42616.1"/>
    <property type="molecule type" value="Genomic_DNA"/>
</dbReference>
<evidence type="ECO:0000256" key="2">
    <source>
        <dbReference type="SAM" id="MobiDB-lite"/>
    </source>
</evidence>
<dbReference type="Proteomes" id="UP000253426">
    <property type="component" value="Unassembled WGS sequence"/>
</dbReference>
<keyword evidence="3" id="KW-0812">Transmembrane</keyword>
<feature type="transmembrane region" description="Helical" evidence="3">
    <location>
        <begin position="21"/>
        <end position="42"/>
    </location>
</feature>
<dbReference type="RefSeq" id="WP_113959733.1">
    <property type="nucleotide sequence ID" value="NZ_QNRR01000006.1"/>
</dbReference>
<comment type="caution">
    <text evidence="4">The sequence shown here is derived from an EMBL/GenBank/DDBJ whole genome shotgun (WGS) entry which is preliminary data.</text>
</comment>
<keyword evidence="5" id="KW-1185">Reference proteome</keyword>
<protein>
    <submittedName>
        <fullName evidence="4">Uncharacterized protein</fullName>
    </submittedName>
</protein>
<dbReference type="OrthoDB" id="198808at2"/>
<sequence length="238" mass="26847">MTPFARGNERTPWSRRDESGTAFVWPSIACLIALTAIGSQWWENHQLRKQLEANSVAHATALEKQATVIQSIQNQRHEERRLIEQNCRAQVRWMEEMREAFANLHESRENAEELAQQLNDERRYKQWNAQSIVSVFNSAASAGVDWRGKSRDRLVEEVLAGMTPAVGPFAGKTFRVPNFSLEEAFLCSPFIALDRDKGLIYDQNGAQPPPSDDSPLTPIAARKPEGKKRPSGPPGRPE</sequence>
<evidence type="ECO:0000256" key="3">
    <source>
        <dbReference type="SAM" id="Phobius"/>
    </source>
</evidence>
<dbReference type="AlphaFoldDB" id="A0A366HIN0"/>
<keyword evidence="3" id="KW-1133">Transmembrane helix</keyword>
<evidence type="ECO:0000313" key="5">
    <source>
        <dbReference type="Proteomes" id="UP000253426"/>
    </source>
</evidence>
<feature type="region of interest" description="Disordered" evidence="2">
    <location>
        <begin position="200"/>
        <end position="238"/>
    </location>
</feature>
<name>A0A366HIN0_9BACT</name>
<keyword evidence="3" id="KW-0472">Membrane</keyword>
<accession>A0A366HIN0</accession>
<gene>
    <name evidence="4" type="ORF">DES53_106325</name>
</gene>
<proteinExistence type="predicted"/>
<reference evidence="4 5" key="1">
    <citation type="submission" date="2018-06" db="EMBL/GenBank/DDBJ databases">
        <title>Genomic Encyclopedia of Type Strains, Phase IV (KMG-IV): sequencing the most valuable type-strain genomes for metagenomic binning, comparative biology and taxonomic classification.</title>
        <authorList>
            <person name="Goeker M."/>
        </authorList>
    </citation>
    <scope>NUCLEOTIDE SEQUENCE [LARGE SCALE GENOMIC DNA]</scope>
    <source>
        <strain evidence="4 5">DSM 25532</strain>
    </source>
</reference>
<evidence type="ECO:0000256" key="1">
    <source>
        <dbReference type="SAM" id="Coils"/>
    </source>
</evidence>
<organism evidence="4 5">
    <name type="scientific">Roseimicrobium gellanilyticum</name>
    <dbReference type="NCBI Taxonomy" id="748857"/>
    <lineage>
        <taxon>Bacteria</taxon>
        <taxon>Pseudomonadati</taxon>
        <taxon>Verrucomicrobiota</taxon>
        <taxon>Verrucomicrobiia</taxon>
        <taxon>Verrucomicrobiales</taxon>
        <taxon>Verrucomicrobiaceae</taxon>
        <taxon>Roseimicrobium</taxon>
    </lineage>
</organism>
<keyword evidence="1" id="KW-0175">Coiled coil</keyword>